<dbReference type="RefSeq" id="WP_127122632.1">
    <property type="nucleotide sequence ID" value="NZ_BHXQ01000004.1"/>
</dbReference>
<keyword evidence="3" id="KW-1185">Reference proteome</keyword>
<dbReference type="OrthoDB" id="1491244at2"/>
<reference evidence="2 3" key="1">
    <citation type="submission" date="2018-11" db="EMBL/GenBank/DDBJ databases">
        <title>Chryseotalea sanarue gen. nov., sp., nov., a member of the family Cytophagaceae, isolated from a brackish lake in Hamamatsu Japan.</title>
        <authorList>
            <person name="Maejima Y."/>
            <person name="Iino T."/>
            <person name="Muraguchi Y."/>
            <person name="Fukuda K."/>
            <person name="Ohkuma M."/>
            <person name="Moriuchi R."/>
            <person name="Dohra H."/>
            <person name="Kimbara K."/>
            <person name="Shintani M."/>
        </authorList>
    </citation>
    <scope>NUCLEOTIDE SEQUENCE [LARGE SCALE GENOMIC DNA]</scope>
    <source>
        <strain evidence="2 3">Ys</strain>
    </source>
</reference>
<dbReference type="AlphaFoldDB" id="A0A401UAR3"/>
<evidence type="ECO:0000313" key="2">
    <source>
        <dbReference type="EMBL" id="GCC51975.1"/>
    </source>
</evidence>
<sequence length="362" mass="42706">MKNTFSFNIIFFLLSFTSSAQYSITDEIIVKKSNDLLLLQKNRNYFPVGNQDEKLVYQLNEKIDKSLGYSSEATAKVYYEEVARKVIDSFNIKSQNGKILRVKQKNEITIMYGFFSVPYKFREKRIDDLAMGESLLSYQDIWVKTKDENIKLKSYPEHYYDKAVEYSFDNSGKYILINTFVSDYLRSTDADSIIYGYNFSTKDSFKIFCQSCIKPQIVDDFLYYGKKFYYLKGSDAYDWKIYRAPLNDLTKSELLGEFIEIIEVSPDAKTILCKKNLYGKVVLALLNVSTKKFQYLLGRDYLKLKFFFSPGYNKWAFDLDDEIVYINYPDQFTFKAIDIEMKQIHTTKSENKIFWEKLLPRN</sequence>
<dbReference type="Proteomes" id="UP000288227">
    <property type="component" value="Unassembled WGS sequence"/>
</dbReference>
<feature type="chain" id="PRO_5019091744" description="WG repeat-containing protein" evidence="1">
    <location>
        <begin position="21"/>
        <end position="362"/>
    </location>
</feature>
<evidence type="ECO:0000313" key="3">
    <source>
        <dbReference type="Proteomes" id="UP000288227"/>
    </source>
</evidence>
<comment type="caution">
    <text evidence="2">The sequence shown here is derived from an EMBL/GenBank/DDBJ whole genome shotgun (WGS) entry which is preliminary data.</text>
</comment>
<proteinExistence type="predicted"/>
<evidence type="ECO:0008006" key="4">
    <source>
        <dbReference type="Google" id="ProtNLM"/>
    </source>
</evidence>
<evidence type="ECO:0000256" key="1">
    <source>
        <dbReference type="SAM" id="SignalP"/>
    </source>
</evidence>
<accession>A0A401UAR3</accession>
<keyword evidence="1" id="KW-0732">Signal</keyword>
<protein>
    <recommendedName>
        <fullName evidence="4">WG repeat-containing protein</fullName>
    </recommendedName>
</protein>
<feature type="signal peptide" evidence="1">
    <location>
        <begin position="1"/>
        <end position="20"/>
    </location>
</feature>
<gene>
    <name evidence="2" type="ORF">SanaruYs_22060</name>
</gene>
<dbReference type="SUPFAM" id="SSF69304">
    <property type="entry name" value="Tricorn protease N-terminal domain"/>
    <property type="match status" value="1"/>
</dbReference>
<dbReference type="EMBL" id="BHXQ01000004">
    <property type="protein sequence ID" value="GCC51975.1"/>
    <property type="molecule type" value="Genomic_DNA"/>
</dbReference>
<name>A0A401UAR3_9BACT</name>
<organism evidence="2 3">
    <name type="scientific">Chryseotalea sanaruensis</name>
    <dbReference type="NCBI Taxonomy" id="2482724"/>
    <lineage>
        <taxon>Bacteria</taxon>
        <taxon>Pseudomonadati</taxon>
        <taxon>Bacteroidota</taxon>
        <taxon>Cytophagia</taxon>
        <taxon>Cytophagales</taxon>
        <taxon>Chryseotaleaceae</taxon>
        <taxon>Chryseotalea</taxon>
    </lineage>
</organism>